<proteinExistence type="predicted"/>
<accession>A0A061JMA0</accession>
<dbReference type="Proteomes" id="UP000026923">
    <property type="component" value="Unassembled WGS sequence"/>
</dbReference>
<dbReference type="EMBL" id="AMCZ02000038">
    <property type="protein sequence ID" value="EWC39470.1"/>
    <property type="molecule type" value="Genomic_DNA"/>
</dbReference>
<dbReference type="OrthoDB" id="598113at2"/>
<organism evidence="1 2">
    <name type="scientific">Stutzerimonas stutzeri KOS6</name>
    <dbReference type="NCBI Taxonomy" id="1218352"/>
    <lineage>
        <taxon>Bacteria</taxon>
        <taxon>Pseudomonadati</taxon>
        <taxon>Pseudomonadota</taxon>
        <taxon>Gammaproteobacteria</taxon>
        <taxon>Pseudomonadales</taxon>
        <taxon>Pseudomonadaceae</taxon>
        <taxon>Stutzerimonas</taxon>
    </lineage>
</organism>
<comment type="caution">
    <text evidence="1">The sequence shown here is derived from an EMBL/GenBank/DDBJ whole genome shotgun (WGS) entry which is preliminary data.</text>
</comment>
<sequence length="97" mass="11179">MGEPLPEAIDDEARYVQVPDARDLDLGTALVFDFAARHMPGDYDEVRQIFRKRGAYGRFRSLVERNGQLQAWYDFQKEATAKALRDWAAENDLEVTD</sequence>
<protein>
    <submittedName>
        <fullName evidence="1">Uncharacterized protein</fullName>
    </submittedName>
</protein>
<dbReference type="RefSeq" id="WP_003297441.1">
    <property type="nucleotide sequence ID" value="NZ_KK020676.1"/>
</dbReference>
<dbReference type="AlphaFoldDB" id="A0A061JMA0"/>
<reference evidence="1 2" key="1">
    <citation type="journal article" date="2013" name="Genome Announc.">
        <title>Draft Genome of the Nitrogen-Fixing Bacterium Pseudomonas stutzeri Strain KOS6 Isolated from Industrial Hydrocarbon Sludge.</title>
        <authorList>
            <person name="Grigoryeva T.V."/>
            <person name="Laikov A.V."/>
            <person name="Naumova R.P."/>
            <person name="Manolov A.I."/>
            <person name="Larin A.K."/>
            <person name="Karpova I.Y."/>
            <person name="Semashko T.A."/>
            <person name="Alexeev D.G."/>
            <person name="Kostryukova E.S."/>
            <person name="Muller R."/>
            <person name="Govorun V.M."/>
        </authorList>
    </citation>
    <scope>NUCLEOTIDE SEQUENCE [LARGE SCALE GENOMIC DNA]</scope>
    <source>
        <strain evidence="1 2">KOS6</strain>
    </source>
</reference>
<name>A0A061JMA0_STUST</name>
<gene>
    <name evidence="1" type="ORF">B597_020090</name>
</gene>
<evidence type="ECO:0000313" key="1">
    <source>
        <dbReference type="EMBL" id="EWC39470.1"/>
    </source>
</evidence>
<dbReference type="eggNOG" id="ENOG5032ZW3">
    <property type="taxonomic scope" value="Bacteria"/>
</dbReference>
<evidence type="ECO:0000313" key="2">
    <source>
        <dbReference type="Proteomes" id="UP000026923"/>
    </source>
</evidence>
<dbReference type="HOGENOM" id="CLU_2344525_0_0_6"/>